<keyword evidence="4 6" id="KW-0472">Membrane</keyword>
<accession>A0A2J5HT88</accession>
<evidence type="ECO:0000313" key="10">
    <source>
        <dbReference type="Proteomes" id="UP000235023"/>
    </source>
</evidence>
<reference evidence="10" key="1">
    <citation type="submission" date="2017-12" db="EMBL/GenBank/DDBJ databases">
        <authorList>
            <consortium name="DOE Joint Genome Institute"/>
            <person name="Mondo S.J."/>
            <person name="Kjaerbolling I."/>
            <person name="Vesth T.C."/>
            <person name="Frisvad J.C."/>
            <person name="Nybo J.L."/>
            <person name="Theobald S."/>
            <person name="Kuo A."/>
            <person name="Bowyer P."/>
            <person name="Matsuda Y."/>
            <person name="Lyhne E.K."/>
            <person name="Kogle M.E."/>
            <person name="Clum A."/>
            <person name="Lipzen A."/>
            <person name="Salamov A."/>
            <person name="Ngan C.Y."/>
            <person name="Daum C."/>
            <person name="Chiniquy J."/>
            <person name="Barry K."/>
            <person name="LaButti K."/>
            <person name="Haridas S."/>
            <person name="Simmons B.A."/>
            <person name="Magnuson J.K."/>
            <person name="Mortensen U.H."/>
            <person name="Larsen T.O."/>
            <person name="Grigoriev I.V."/>
            <person name="Baker S.E."/>
            <person name="Andersen M.R."/>
            <person name="Nordberg H.P."/>
            <person name="Cantor M.N."/>
            <person name="Hua S.X."/>
        </authorList>
    </citation>
    <scope>NUCLEOTIDE SEQUENCE [LARGE SCALE GENOMIC DNA]</scope>
    <source>
        <strain evidence="10">IBT 19404</strain>
    </source>
</reference>
<dbReference type="GO" id="GO:0016020">
    <property type="term" value="C:membrane"/>
    <property type="evidence" value="ECO:0007669"/>
    <property type="project" value="UniProtKB-SubCell"/>
</dbReference>
<dbReference type="AlphaFoldDB" id="A0A2J5HT88"/>
<feature type="transmembrane region" description="Helical" evidence="6">
    <location>
        <begin position="78"/>
        <end position="98"/>
    </location>
</feature>
<gene>
    <name evidence="9" type="ORF">BDW42DRAFT_194389</name>
</gene>
<evidence type="ECO:0000256" key="5">
    <source>
        <dbReference type="ARBA" id="ARBA00038359"/>
    </source>
</evidence>
<evidence type="ECO:0000256" key="7">
    <source>
        <dbReference type="SAM" id="SignalP"/>
    </source>
</evidence>
<dbReference type="InterPro" id="IPR049326">
    <property type="entry name" value="Rhodopsin_dom_fungi"/>
</dbReference>
<evidence type="ECO:0000256" key="4">
    <source>
        <dbReference type="ARBA" id="ARBA00023136"/>
    </source>
</evidence>
<evidence type="ECO:0000256" key="3">
    <source>
        <dbReference type="ARBA" id="ARBA00022989"/>
    </source>
</evidence>
<evidence type="ECO:0000256" key="2">
    <source>
        <dbReference type="ARBA" id="ARBA00022692"/>
    </source>
</evidence>
<keyword evidence="3 6" id="KW-1133">Transmembrane helix</keyword>
<proteinExistence type="inferred from homology"/>
<dbReference type="PANTHER" id="PTHR33048:SF157">
    <property type="entry name" value="INTEGRAL MEMBRANE PROTEIN"/>
    <property type="match status" value="1"/>
</dbReference>
<feature type="transmembrane region" description="Helical" evidence="6">
    <location>
        <begin position="110"/>
        <end position="132"/>
    </location>
</feature>
<feature type="domain" description="Rhodopsin" evidence="8">
    <location>
        <begin position="1"/>
        <end position="138"/>
    </location>
</feature>
<keyword evidence="10" id="KW-1185">Reference proteome</keyword>
<evidence type="ECO:0000259" key="8">
    <source>
        <dbReference type="Pfam" id="PF20684"/>
    </source>
</evidence>
<feature type="transmembrane region" description="Helical" evidence="6">
    <location>
        <begin position="43"/>
        <end position="66"/>
    </location>
</feature>
<keyword evidence="7" id="KW-0732">Signal</keyword>
<dbReference type="Pfam" id="PF20684">
    <property type="entry name" value="Fung_rhodopsin"/>
    <property type="match status" value="1"/>
</dbReference>
<keyword evidence="2 6" id="KW-0812">Transmembrane</keyword>
<sequence>MALNIAIAVALWLFYCLQCQPLAAFWNKMAYPDAKCLNTAITYYVPVAFNILTDFIILFLPIRPLWALQASLTRRLGVIAVVSVGGVAVVVSCLRIIVLHQFAINPDFTYVLGQMVIISAVELNIAIMAANVPSFKAIWLKHVSGSLSEYKSSVQLSSLNRRKQSGAVVYQRSVPKREQDIPDSSSTNYLVGRSESRDSVNYAGYTSIS</sequence>
<comment type="similarity">
    <text evidence="5">Belongs to the SAT4 family.</text>
</comment>
<dbReference type="PANTHER" id="PTHR33048">
    <property type="entry name" value="PTH11-LIKE INTEGRAL MEMBRANE PROTEIN (AFU_ORTHOLOGUE AFUA_5G11245)"/>
    <property type="match status" value="1"/>
</dbReference>
<dbReference type="Proteomes" id="UP000235023">
    <property type="component" value="Unassembled WGS sequence"/>
</dbReference>
<name>A0A2J5HT88_9EURO</name>
<organism evidence="9 10">
    <name type="scientific">Aspergillus taichungensis</name>
    <dbReference type="NCBI Taxonomy" id="482145"/>
    <lineage>
        <taxon>Eukaryota</taxon>
        <taxon>Fungi</taxon>
        <taxon>Dikarya</taxon>
        <taxon>Ascomycota</taxon>
        <taxon>Pezizomycotina</taxon>
        <taxon>Eurotiomycetes</taxon>
        <taxon>Eurotiomycetidae</taxon>
        <taxon>Eurotiales</taxon>
        <taxon>Aspergillaceae</taxon>
        <taxon>Aspergillus</taxon>
        <taxon>Aspergillus subgen. Circumdati</taxon>
    </lineage>
</organism>
<dbReference type="InterPro" id="IPR052337">
    <property type="entry name" value="SAT4-like"/>
</dbReference>
<dbReference type="OrthoDB" id="5329176at2759"/>
<evidence type="ECO:0000256" key="1">
    <source>
        <dbReference type="ARBA" id="ARBA00004141"/>
    </source>
</evidence>
<protein>
    <recommendedName>
        <fullName evidence="8">Rhodopsin domain-containing protein</fullName>
    </recommendedName>
</protein>
<evidence type="ECO:0000313" key="9">
    <source>
        <dbReference type="EMBL" id="PLN80574.1"/>
    </source>
</evidence>
<comment type="subcellular location">
    <subcellularLocation>
        <location evidence="1">Membrane</location>
        <topology evidence="1">Multi-pass membrane protein</topology>
    </subcellularLocation>
</comment>
<dbReference type="EMBL" id="KZ559546">
    <property type="protein sequence ID" value="PLN80574.1"/>
    <property type="molecule type" value="Genomic_DNA"/>
</dbReference>
<feature type="chain" id="PRO_5014316849" description="Rhodopsin domain-containing protein" evidence="7">
    <location>
        <begin position="20"/>
        <end position="209"/>
    </location>
</feature>
<evidence type="ECO:0000256" key="6">
    <source>
        <dbReference type="SAM" id="Phobius"/>
    </source>
</evidence>
<feature type="signal peptide" evidence="7">
    <location>
        <begin position="1"/>
        <end position="19"/>
    </location>
</feature>